<proteinExistence type="predicted"/>
<evidence type="ECO:0000313" key="3">
    <source>
        <dbReference type="Proteomes" id="UP000315369"/>
    </source>
</evidence>
<reference evidence="2 3" key="1">
    <citation type="submission" date="2019-06" db="EMBL/GenBank/DDBJ databases">
        <authorList>
            <person name="Livingstone P."/>
            <person name="Whitworth D."/>
        </authorList>
    </citation>
    <scope>NUCLEOTIDE SEQUENCE [LARGE SCALE GENOMIC DNA]</scope>
    <source>
        <strain evidence="2 3">AM401</strain>
    </source>
</reference>
<dbReference type="EMBL" id="VIFM01000003">
    <property type="protein sequence ID" value="TQF17843.1"/>
    <property type="molecule type" value="Genomic_DNA"/>
</dbReference>
<dbReference type="InterPro" id="IPR021655">
    <property type="entry name" value="Put_metal-bd"/>
</dbReference>
<keyword evidence="3" id="KW-1185">Reference proteome</keyword>
<protein>
    <submittedName>
        <fullName evidence="2">Uncharacterized protein</fullName>
    </submittedName>
</protein>
<dbReference type="Proteomes" id="UP000315369">
    <property type="component" value="Unassembled WGS sequence"/>
</dbReference>
<feature type="region of interest" description="Disordered" evidence="1">
    <location>
        <begin position="1"/>
        <end position="24"/>
    </location>
</feature>
<dbReference type="OrthoDB" id="68195at2"/>
<comment type="caution">
    <text evidence="2">The sequence shown here is derived from an EMBL/GenBank/DDBJ whole genome shotgun (WGS) entry which is preliminary data.</text>
</comment>
<dbReference type="Pfam" id="PF11617">
    <property type="entry name" value="Cu-binding_MopE"/>
    <property type="match status" value="9"/>
</dbReference>
<evidence type="ECO:0000313" key="2">
    <source>
        <dbReference type="EMBL" id="TQF17843.1"/>
    </source>
</evidence>
<dbReference type="AlphaFoldDB" id="A0A540X971"/>
<evidence type="ECO:0000256" key="1">
    <source>
        <dbReference type="SAM" id="MobiDB-lite"/>
    </source>
</evidence>
<name>A0A540X971_9BACT</name>
<sequence length="546" mass="56901">MPGREFIRRPPRKPTMSRPPETRARAWRLSQSVLILLTALAVGPVFAAPASSAISSQPEPNLLPPPGCPDCEPEPDCDPEICDGEDNDCDGQIDEGVKRNVYRDADGDGHGTGAAQQGCLDHGWVLNNNDCNDANASIWQAGRFYRDADGDGYGAPGNWIDSCGLPAGYVADATDCNDGNSTVKPGAIKQCGQGACARSVQACVNGVEQACVPYAASAEICDRIDNNCNGQVDDLPPISCGTGACQRTVAACGNICEWVVVQDGKPPVEFCEWGDNACTPGVAKAETCNNVDDNCNGTIDDGVQLTYYSDNDADGYGAGAPIGAGCSVPGGASSNSQDCNDSNYAVKPGALKHCGLGVCAASVQACVNGAEQTCIPRPSQPEICDKSDNDCNGQVDDLPPISCGQGACRRTAPACGELCEWVETHDGKPPVQVCEWGEYGTCTPGTPTAEVCANGLDEDCTGFSDDSSNSAAWLTFYPDQDHDGYGTSWGETTTCRQPADTSRTPGDCDDTRADMKPGAAEVCDGIDNNCSGALDESGVCDQSLCQ</sequence>
<organism evidence="2 3">
    <name type="scientific">Myxococcus llanfairpwllgwyngyllgogerychwyrndrobwllllantysiliogogogochensis</name>
    <dbReference type="NCBI Taxonomy" id="2590453"/>
    <lineage>
        <taxon>Bacteria</taxon>
        <taxon>Pseudomonadati</taxon>
        <taxon>Myxococcota</taxon>
        <taxon>Myxococcia</taxon>
        <taxon>Myxococcales</taxon>
        <taxon>Cystobacterineae</taxon>
        <taxon>Myxococcaceae</taxon>
        <taxon>Myxococcus</taxon>
    </lineage>
</organism>
<gene>
    <name evidence="2" type="ORF">FJV41_01490</name>
</gene>
<accession>A0A540X971</accession>